<dbReference type="Proteomes" id="UP000637632">
    <property type="component" value="Unassembled WGS sequence"/>
</dbReference>
<accession>A0ABR6XGX7</accession>
<evidence type="ECO:0000256" key="1">
    <source>
        <dbReference type="SAM" id="SignalP"/>
    </source>
</evidence>
<feature type="chain" id="PRO_5046934129" evidence="1">
    <location>
        <begin position="20"/>
        <end position="127"/>
    </location>
</feature>
<keyword evidence="1" id="KW-0732">Signal</keyword>
<keyword evidence="3" id="KW-1185">Reference proteome</keyword>
<proteinExistence type="predicted"/>
<feature type="signal peptide" evidence="1">
    <location>
        <begin position="1"/>
        <end position="19"/>
    </location>
</feature>
<evidence type="ECO:0000313" key="3">
    <source>
        <dbReference type="Proteomes" id="UP000637632"/>
    </source>
</evidence>
<dbReference type="EMBL" id="JACOFT010000004">
    <property type="protein sequence ID" value="MBC3812169.1"/>
    <property type="molecule type" value="Genomic_DNA"/>
</dbReference>
<comment type="caution">
    <text evidence="2">The sequence shown here is derived from an EMBL/GenBank/DDBJ whole genome shotgun (WGS) entry which is preliminary data.</text>
</comment>
<gene>
    <name evidence="2" type="ORF">H8K26_12010</name>
</gene>
<name>A0ABR6XGX7_9BURK</name>
<evidence type="ECO:0000313" key="2">
    <source>
        <dbReference type="EMBL" id="MBC3812169.1"/>
    </source>
</evidence>
<sequence>MKLILSLLLSYCLAASTLAADVEIMRAQSNDSESMTARTPLLTQVSQIRNVLIVDAVRENDRWLNAEKKMKESSLAKAIADAHKKSVAENTIQAYTEVIKQCQRETSQLQTVPFMRSDSQQAHCYRY</sequence>
<organism evidence="2 3">
    <name type="scientific">Undibacterium aquatile</name>
    <dbReference type="NCBI Taxonomy" id="1537398"/>
    <lineage>
        <taxon>Bacteria</taxon>
        <taxon>Pseudomonadati</taxon>
        <taxon>Pseudomonadota</taxon>
        <taxon>Betaproteobacteria</taxon>
        <taxon>Burkholderiales</taxon>
        <taxon>Oxalobacteraceae</taxon>
        <taxon>Undibacterium</taxon>
    </lineage>
</organism>
<reference evidence="2 3" key="1">
    <citation type="submission" date="2020-08" db="EMBL/GenBank/DDBJ databases">
        <title>Novel species isolated from subtropical streams in China.</title>
        <authorList>
            <person name="Lu H."/>
        </authorList>
    </citation>
    <scope>NUCLEOTIDE SEQUENCE [LARGE SCALE GENOMIC DNA]</scope>
    <source>
        <strain evidence="2 3">CCTCC AB 2015119</strain>
    </source>
</reference>
<dbReference type="RefSeq" id="WP_190479811.1">
    <property type="nucleotide sequence ID" value="NZ_JACOFT010000004.1"/>
</dbReference>
<protein>
    <submittedName>
        <fullName evidence="2">Uncharacterized protein</fullName>
    </submittedName>
</protein>